<keyword evidence="7 14" id="KW-0812">Transmembrane</keyword>
<dbReference type="InterPro" id="IPR036097">
    <property type="entry name" value="HisK_dim/P_sf"/>
</dbReference>
<evidence type="ECO:0000256" key="12">
    <source>
        <dbReference type="ARBA" id="ARBA00023012"/>
    </source>
</evidence>
<gene>
    <name evidence="18" type="ORF">WR25_21935</name>
</gene>
<dbReference type="InterPro" id="IPR017232">
    <property type="entry name" value="NtrY"/>
</dbReference>
<keyword evidence="5" id="KW-0597">Phosphoprotein</keyword>
<dbReference type="SMART" id="SM00387">
    <property type="entry name" value="HATPase_c"/>
    <property type="match status" value="1"/>
</dbReference>
<dbReference type="SUPFAM" id="SSF158472">
    <property type="entry name" value="HAMP domain-like"/>
    <property type="match status" value="1"/>
</dbReference>
<comment type="catalytic activity">
    <reaction evidence="1">
        <text>ATP + protein L-histidine = ADP + protein N-phospho-L-histidine.</text>
        <dbReference type="EC" id="2.7.13.3"/>
    </reaction>
</comment>
<feature type="transmembrane region" description="Helical" evidence="14">
    <location>
        <begin position="40"/>
        <end position="59"/>
    </location>
</feature>
<dbReference type="PROSITE" id="PS50885">
    <property type="entry name" value="HAMP"/>
    <property type="match status" value="1"/>
</dbReference>
<dbReference type="InterPro" id="IPR045671">
    <property type="entry name" value="NtrY-like_N"/>
</dbReference>
<dbReference type="EC" id="2.7.13.3" evidence="3"/>
<accession>A0A2A2K950</accession>
<dbReference type="PANTHER" id="PTHR43065:SF10">
    <property type="entry name" value="PEROXIDE STRESS-ACTIVATED HISTIDINE KINASE MAK3"/>
    <property type="match status" value="1"/>
</dbReference>
<keyword evidence="13 14" id="KW-0472">Membrane</keyword>
<dbReference type="Pfam" id="PF19312">
    <property type="entry name" value="NtrY_N"/>
    <property type="match status" value="1"/>
</dbReference>
<dbReference type="Proteomes" id="UP000218231">
    <property type="component" value="Unassembled WGS sequence"/>
</dbReference>
<dbReference type="Pfam" id="PF00672">
    <property type="entry name" value="HAMP"/>
    <property type="match status" value="1"/>
</dbReference>
<dbReference type="InterPro" id="IPR000014">
    <property type="entry name" value="PAS"/>
</dbReference>
<dbReference type="PRINTS" id="PR00344">
    <property type="entry name" value="BCTRLSENSOR"/>
</dbReference>
<evidence type="ECO:0000259" key="17">
    <source>
        <dbReference type="PROSITE" id="PS50885"/>
    </source>
</evidence>
<dbReference type="Pfam" id="PF00512">
    <property type="entry name" value="HisKA"/>
    <property type="match status" value="1"/>
</dbReference>
<evidence type="ECO:0000256" key="9">
    <source>
        <dbReference type="ARBA" id="ARBA00022777"/>
    </source>
</evidence>
<dbReference type="InterPro" id="IPR003594">
    <property type="entry name" value="HATPase_dom"/>
</dbReference>
<protein>
    <recommendedName>
        <fullName evidence="3">histidine kinase</fullName>
        <ecNumber evidence="3">2.7.13.3</ecNumber>
    </recommendedName>
</protein>
<dbReference type="InterPro" id="IPR003661">
    <property type="entry name" value="HisK_dim/P_dom"/>
</dbReference>
<dbReference type="Gene3D" id="1.10.287.130">
    <property type="match status" value="1"/>
</dbReference>
<keyword evidence="6" id="KW-0808">Transferase</keyword>
<dbReference type="PANTHER" id="PTHR43065">
    <property type="entry name" value="SENSOR HISTIDINE KINASE"/>
    <property type="match status" value="1"/>
</dbReference>
<dbReference type="InterPro" id="IPR036890">
    <property type="entry name" value="HATPase_C_sf"/>
</dbReference>
<dbReference type="SMART" id="SM00304">
    <property type="entry name" value="HAMP"/>
    <property type="match status" value="1"/>
</dbReference>
<keyword evidence="19" id="KW-1185">Reference proteome</keyword>
<feature type="transmembrane region" description="Helical" evidence="14">
    <location>
        <begin position="112"/>
        <end position="137"/>
    </location>
</feature>
<evidence type="ECO:0000256" key="5">
    <source>
        <dbReference type="ARBA" id="ARBA00022553"/>
    </source>
</evidence>
<keyword evidence="9" id="KW-0418">Kinase</keyword>
<feature type="transmembrane region" description="Helical" evidence="14">
    <location>
        <begin position="71"/>
        <end position="91"/>
    </location>
</feature>
<dbReference type="SUPFAM" id="SSF47384">
    <property type="entry name" value="Homodimeric domain of signal transducing histidine kinase"/>
    <property type="match status" value="1"/>
</dbReference>
<dbReference type="Pfam" id="PF02518">
    <property type="entry name" value="HATPase_c"/>
    <property type="match status" value="1"/>
</dbReference>
<keyword evidence="8" id="KW-0547">Nucleotide-binding</keyword>
<keyword evidence="12" id="KW-0902">Two-component regulatory system</keyword>
<dbReference type="PIRSF" id="PIRSF037532">
    <property type="entry name" value="STHK_NtrY"/>
    <property type="match status" value="1"/>
</dbReference>
<dbReference type="Gene3D" id="3.30.450.20">
    <property type="entry name" value="PAS domain"/>
    <property type="match status" value="1"/>
</dbReference>
<comment type="caution">
    <text evidence="18">The sequence shown here is derived from an EMBL/GenBank/DDBJ whole genome shotgun (WGS) entry which is preliminary data.</text>
</comment>
<dbReference type="STRING" id="2018661.A0A2A2K950"/>
<dbReference type="InterPro" id="IPR003660">
    <property type="entry name" value="HAMP_dom"/>
</dbReference>
<dbReference type="SUPFAM" id="SSF55874">
    <property type="entry name" value="ATPase domain of HSP90 chaperone/DNA topoisomerase II/histidine kinase"/>
    <property type="match status" value="1"/>
</dbReference>
<dbReference type="GO" id="GO:0005886">
    <property type="term" value="C:plasma membrane"/>
    <property type="evidence" value="ECO:0007669"/>
    <property type="project" value="UniProtKB-SubCell"/>
</dbReference>
<comment type="subcellular location">
    <subcellularLocation>
        <location evidence="2">Cell membrane</location>
        <topology evidence="2">Multi-pass membrane protein</topology>
    </subcellularLocation>
</comment>
<evidence type="ECO:0000259" key="16">
    <source>
        <dbReference type="PROSITE" id="PS50112"/>
    </source>
</evidence>
<evidence type="ECO:0000256" key="7">
    <source>
        <dbReference type="ARBA" id="ARBA00022692"/>
    </source>
</evidence>
<sequence>MWFPCNNPRCTEGRMHAAPTPDLNDMLPVRRRRITPAVEALVLAIALAIAVATYFVLTGGASNTRVISPPLVALLLVANLVSGTTLMMLIGRRIARRRAVQSQIGGNGQLHVQLVALFSLVAAVPLVLVNIFASLLFQYGVEFWYSDRARGMLENSTALLQINYNQELDRISAEASAMRVDLAGYLRDYPINSETFARGLVFQLKQRNMSETAIFLKGDPVPIAFVNPYERRLDRVVTPGMIRKIDSGTPSVVIQAKDRAALLMPFKYGKGAYLYVARVFDPSVVEQWKRGEQLVADYRDMESRSRALQLRFNSALLGISLLIVALAVWIALAVADRLVRPLGELVGAARRVADGDLSTRVPDPRTLDEVGTLANAFNRMTGRLQEQNRALVTANDQLDSRRALIEAVMAGVSAGVIASGEDGMIRIANNSASELIGTGIDSVVGQPLALIAPELADLVASGQREAIVQVVRGGETRTLAVRIARTDAGPILTFDDITQQLLDQRRAAWSDVARRIAHEIKNPLTPIQLAAERLQRRYGNKIDSADTTFARLTETIVRQVGDLRRMVDEFSSFARMPKPVFREESLVDIARQALFLHEVAHPAIRFALDHDFPAPQLVCDRHQLGRAFTNIVKNAVEAIESKGDGGGAVTMGIHDDGTTIVVEVADTGVGLPPDRDRIVEPYMTTRARGTGLGLAIVKKIVEDHFGTMAFADRDGGGTVVRMTFDAAALAALDQGAAPPEPVTEHDGAGQLAALTRNRN</sequence>
<evidence type="ECO:0000256" key="13">
    <source>
        <dbReference type="ARBA" id="ARBA00023136"/>
    </source>
</evidence>
<dbReference type="PROSITE" id="PS50112">
    <property type="entry name" value="PAS"/>
    <property type="match status" value="1"/>
</dbReference>
<dbReference type="SUPFAM" id="SSF55785">
    <property type="entry name" value="PYP-like sensor domain (PAS domain)"/>
    <property type="match status" value="1"/>
</dbReference>
<dbReference type="InterPro" id="IPR004358">
    <property type="entry name" value="Sig_transdc_His_kin-like_C"/>
</dbReference>
<evidence type="ECO:0000256" key="10">
    <source>
        <dbReference type="ARBA" id="ARBA00022840"/>
    </source>
</evidence>
<dbReference type="EMBL" id="LIAE01009277">
    <property type="protein sequence ID" value="PAV70458.1"/>
    <property type="molecule type" value="Genomic_DNA"/>
</dbReference>
<evidence type="ECO:0000256" key="3">
    <source>
        <dbReference type="ARBA" id="ARBA00012438"/>
    </source>
</evidence>
<proteinExistence type="predicted"/>
<feature type="domain" description="PAS" evidence="16">
    <location>
        <begin position="401"/>
        <end position="474"/>
    </location>
</feature>
<evidence type="ECO:0000313" key="18">
    <source>
        <dbReference type="EMBL" id="PAV70458.1"/>
    </source>
</evidence>
<keyword evidence="11 14" id="KW-1133">Transmembrane helix</keyword>
<keyword evidence="4" id="KW-1003">Cell membrane</keyword>
<evidence type="ECO:0000256" key="2">
    <source>
        <dbReference type="ARBA" id="ARBA00004651"/>
    </source>
</evidence>
<evidence type="ECO:0000259" key="15">
    <source>
        <dbReference type="PROSITE" id="PS50109"/>
    </source>
</evidence>
<dbReference type="GO" id="GO:0000155">
    <property type="term" value="F:phosphorelay sensor kinase activity"/>
    <property type="evidence" value="ECO:0007669"/>
    <property type="project" value="InterPro"/>
</dbReference>
<feature type="domain" description="HAMP" evidence="17">
    <location>
        <begin position="336"/>
        <end position="389"/>
    </location>
</feature>
<evidence type="ECO:0000256" key="4">
    <source>
        <dbReference type="ARBA" id="ARBA00022475"/>
    </source>
</evidence>
<dbReference type="CDD" id="cd06225">
    <property type="entry name" value="HAMP"/>
    <property type="match status" value="1"/>
</dbReference>
<evidence type="ECO:0000256" key="8">
    <source>
        <dbReference type="ARBA" id="ARBA00022741"/>
    </source>
</evidence>
<dbReference type="CDD" id="cd00082">
    <property type="entry name" value="HisKA"/>
    <property type="match status" value="1"/>
</dbReference>
<dbReference type="SMART" id="SM00388">
    <property type="entry name" value="HisKA"/>
    <property type="match status" value="1"/>
</dbReference>
<dbReference type="GO" id="GO:0005524">
    <property type="term" value="F:ATP binding"/>
    <property type="evidence" value="ECO:0007669"/>
    <property type="project" value="UniProtKB-KW"/>
</dbReference>
<dbReference type="Gene3D" id="6.10.340.10">
    <property type="match status" value="1"/>
</dbReference>
<evidence type="ECO:0000313" key="19">
    <source>
        <dbReference type="Proteomes" id="UP000218231"/>
    </source>
</evidence>
<dbReference type="AlphaFoldDB" id="A0A2A2K950"/>
<reference evidence="18 19" key="1">
    <citation type="journal article" date="2017" name="Curr. Biol.">
        <title>Genome architecture and evolution of a unichromosomal asexual nematode.</title>
        <authorList>
            <person name="Fradin H."/>
            <person name="Zegar C."/>
            <person name="Gutwein M."/>
            <person name="Lucas J."/>
            <person name="Kovtun M."/>
            <person name="Corcoran D."/>
            <person name="Baugh L.R."/>
            <person name="Kiontke K."/>
            <person name="Gunsalus K."/>
            <person name="Fitch D.H."/>
            <person name="Piano F."/>
        </authorList>
    </citation>
    <scope>NUCLEOTIDE SEQUENCE [LARGE SCALE GENOMIC DNA]</scope>
    <source>
        <strain evidence="18">PF1309</strain>
    </source>
</reference>
<feature type="domain" description="Histidine kinase" evidence="15">
    <location>
        <begin position="515"/>
        <end position="728"/>
    </location>
</feature>
<keyword evidence="10" id="KW-0067">ATP-binding</keyword>
<evidence type="ECO:0000256" key="11">
    <source>
        <dbReference type="ARBA" id="ARBA00022989"/>
    </source>
</evidence>
<dbReference type="Gene3D" id="3.30.565.10">
    <property type="entry name" value="Histidine kinase-like ATPase, C-terminal domain"/>
    <property type="match status" value="1"/>
</dbReference>
<name>A0A2A2K950_9BILA</name>
<dbReference type="OrthoDB" id="18419at2759"/>
<dbReference type="InterPro" id="IPR005467">
    <property type="entry name" value="His_kinase_dom"/>
</dbReference>
<evidence type="ECO:0000256" key="14">
    <source>
        <dbReference type="SAM" id="Phobius"/>
    </source>
</evidence>
<dbReference type="PROSITE" id="PS50109">
    <property type="entry name" value="HIS_KIN"/>
    <property type="match status" value="1"/>
</dbReference>
<evidence type="ECO:0000256" key="6">
    <source>
        <dbReference type="ARBA" id="ARBA00022679"/>
    </source>
</evidence>
<organism evidence="18 19">
    <name type="scientific">Diploscapter pachys</name>
    <dbReference type="NCBI Taxonomy" id="2018661"/>
    <lineage>
        <taxon>Eukaryota</taxon>
        <taxon>Metazoa</taxon>
        <taxon>Ecdysozoa</taxon>
        <taxon>Nematoda</taxon>
        <taxon>Chromadorea</taxon>
        <taxon>Rhabditida</taxon>
        <taxon>Rhabditina</taxon>
        <taxon>Rhabditomorpha</taxon>
        <taxon>Rhabditoidea</taxon>
        <taxon>Rhabditidae</taxon>
        <taxon>Diploscapter</taxon>
    </lineage>
</organism>
<evidence type="ECO:0000256" key="1">
    <source>
        <dbReference type="ARBA" id="ARBA00000085"/>
    </source>
</evidence>
<dbReference type="InterPro" id="IPR035965">
    <property type="entry name" value="PAS-like_dom_sf"/>
</dbReference>